<sequence>MNWRDLILQNLKPCVSRLTLVADPDGLLLEEDVLSTLGEMGLDVLVFSDPIIFRYAYEANYRSRWDRGEAAHLIVVVQGGPQELRRLPFDVWQRGHKLFFSLADIFPKLSYPVVAAVEKSDMDKLYRAYQNYNGPALGEKATKDFILKRVFGIIPDLINSPVELMKMLLSRHCNFVTVPRVLDEHLIHCLREKSVFKDWPLEDIIPSREAFFAFLQEKWRRFLESTARGENFTEVPFDHYDIRVYIDNLFLEGSLRPVPVASTEGMPGWVRAGVLFDKQAEERRRTKWLLEKIRQDLPGETASHKDWQRLAVLWAELIVLSGELNQDIKTGSKPQIEELHDQLEERFASWMVVRYGSLANLSYTSKPVMVHHIPRYLAHLRAKEGEKNIALLVIDGLALDQWLVIRNFLRDRCPVWRLEENQVFAWVPTLTSISRQALFAAEPPLYFKDSLTTTSKEEQHWHKFWEDSGVRKGNTYYHKGLGDELASEIGEFLGSQFEIVGLVIDKVDRIMHGMELGTAGMHQQIRLWAEQGYLIQLIDHLLKNKFAVYLTSDHGNITARGKGRLPDGVLAESRGERARIYHYDVFRQQMMKEIENAICWPGFGLPQGYSVLLARGRSAFVSEGEEVVSHGGISLEEVVVPFVRIWEEH</sequence>
<dbReference type="AlphaFoldDB" id="A0A2T0AVH5"/>
<dbReference type="Pfam" id="PF08665">
    <property type="entry name" value="PglZ"/>
    <property type="match status" value="1"/>
</dbReference>
<organism evidence="1 2">
    <name type="scientific">Neomoorella humiferrea</name>
    <dbReference type="NCBI Taxonomy" id="676965"/>
    <lineage>
        <taxon>Bacteria</taxon>
        <taxon>Bacillati</taxon>
        <taxon>Bacillota</taxon>
        <taxon>Clostridia</taxon>
        <taxon>Neomoorellales</taxon>
        <taxon>Neomoorellaceae</taxon>
        <taxon>Neomoorella</taxon>
    </lineage>
</organism>
<reference evidence="1 2" key="1">
    <citation type="submission" date="2018-03" db="EMBL/GenBank/DDBJ databases">
        <title>Genome sequence of Moorella humiferrea DSM 23265.</title>
        <authorList>
            <person name="Poehlein A."/>
            <person name="Daniel R."/>
        </authorList>
    </citation>
    <scope>NUCLEOTIDE SEQUENCE [LARGE SCALE GENOMIC DNA]</scope>
    <source>
        <strain evidence="1 2">DSM 23265</strain>
    </source>
</reference>
<keyword evidence="2" id="KW-1185">Reference proteome</keyword>
<comment type="caution">
    <text evidence="1">The sequence shown here is derived from an EMBL/GenBank/DDBJ whole genome shotgun (WGS) entry which is preliminary data.</text>
</comment>
<proteinExistence type="predicted"/>
<dbReference type="Proteomes" id="UP000238415">
    <property type="component" value="Unassembled WGS sequence"/>
</dbReference>
<evidence type="ECO:0000313" key="2">
    <source>
        <dbReference type="Proteomes" id="UP000238415"/>
    </source>
</evidence>
<dbReference type="NCBIfam" id="NF033449">
    <property type="entry name" value="BREX_PglZ_3"/>
    <property type="match status" value="1"/>
</dbReference>
<evidence type="ECO:0000313" key="1">
    <source>
        <dbReference type="EMBL" id="PRR74656.1"/>
    </source>
</evidence>
<protein>
    <submittedName>
        <fullName evidence="1">PglZ domain protein</fullName>
    </submittedName>
</protein>
<gene>
    <name evidence="1" type="ORF">MOHU_06370</name>
</gene>
<dbReference type="RefSeq" id="WP_106004659.1">
    <property type="nucleotide sequence ID" value="NZ_CP136419.1"/>
</dbReference>
<name>A0A2T0AVH5_9FIRM</name>
<dbReference type="EMBL" id="PVXM01000007">
    <property type="protein sequence ID" value="PRR74656.1"/>
    <property type="molecule type" value="Genomic_DNA"/>
</dbReference>
<dbReference type="OrthoDB" id="9769734at2"/>
<accession>A0A2T0AVH5</accession>